<dbReference type="PANTHER" id="PTHR40661">
    <property type="match status" value="1"/>
</dbReference>
<gene>
    <name evidence="5" type="ORF">E2R48_09725</name>
</gene>
<dbReference type="CDD" id="cd00093">
    <property type="entry name" value="HTH_XRE"/>
    <property type="match status" value="1"/>
</dbReference>
<proteinExistence type="predicted"/>
<dbReference type="Gene3D" id="2.10.109.10">
    <property type="entry name" value="Umud Fragment, subunit A"/>
    <property type="match status" value="1"/>
</dbReference>
<dbReference type="Gene3D" id="1.10.260.40">
    <property type="entry name" value="lambda repressor-like DNA-binding domains"/>
    <property type="match status" value="1"/>
</dbReference>
<organism evidence="5 6">
    <name type="scientific">Histophilus somni</name>
    <name type="common">Haemophilus somnus</name>
    <dbReference type="NCBI Taxonomy" id="731"/>
    <lineage>
        <taxon>Bacteria</taxon>
        <taxon>Pseudomonadati</taxon>
        <taxon>Pseudomonadota</taxon>
        <taxon>Gammaproteobacteria</taxon>
        <taxon>Pasteurellales</taxon>
        <taxon>Pasteurellaceae</taxon>
        <taxon>Histophilus</taxon>
    </lineage>
</organism>
<dbReference type="InterPro" id="IPR039418">
    <property type="entry name" value="LexA-like"/>
</dbReference>
<keyword evidence="3" id="KW-0804">Transcription</keyword>
<dbReference type="EMBL" id="SNRV01000038">
    <property type="protein sequence ID" value="TEW27311.1"/>
    <property type="molecule type" value="Genomic_DNA"/>
</dbReference>
<dbReference type="SUPFAM" id="SSF47413">
    <property type="entry name" value="lambda repressor-like DNA-binding domains"/>
    <property type="match status" value="1"/>
</dbReference>
<keyword evidence="2" id="KW-0238">DNA-binding</keyword>
<dbReference type="RefSeq" id="WP_075321787.1">
    <property type="nucleotide sequence ID" value="NZ_LQFO01000061.1"/>
</dbReference>
<dbReference type="PANTHER" id="PTHR40661:SF3">
    <property type="entry name" value="FELS-1 PROPHAGE TRANSCRIPTIONAL REGULATOR"/>
    <property type="match status" value="1"/>
</dbReference>
<name>A0AAX2RX79_HISSO</name>
<comment type="caution">
    <text evidence="5">The sequence shown here is derived from an EMBL/GenBank/DDBJ whole genome shotgun (WGS) entry which is preliminary data.</text>
</comment>
<evidence type="ECO:0000313" key="5">
    <source>
        <dbReference type="EMBL" id="TEW27311.1"/>
    </source>
</evidence>
<sequence length="229" mass="25652">MSNLATRLQDTLYAQRLSVNSFAKKVGVSQQAISKIVRGETRSPKNIVEIATALGVDVHWLKTGEGEPNITPHSSILVSNEPDEKHTHRINRYDFQLSAGDGIINSDYPETISSIWLTPEGMMQIIGRYSEKGICIFKVPTDSMEPTISSKDLVFIDTNITYFAGDGIYAFRLNGKDYIKRLQQLPTGIIRALSDNKLYDPFDITEELFDTAEIVGKFIRVVPLNPKDL</sequence>
<evidence type="ECO:0000313" key="6">
    <source>
        <dbReference type="Proteomes" id="UP000297565"/>
    </source>
</evidence>
<evidence type="ECO:0000256" key="1">
    <source>
        <dbReference type="ARBA" id="ARBA00023015"/>
    </source>
</evidence>
<evidence type="ECO:0000259" key="4">
    <source>
        <dbReference type="PROSITE" id="PS50943"/>
    </source>
</evidence>
<dbReference type="PROSITE" id="PS50943">
    <property type="entry name" value="HTH_CROC1"/>
    <property type="match status" value="1"/>
</dbReference>
<dbReference type="Proteomes" id="UP000297565">
    <property type="component" value="Unassembled WGS sequence"/>
</dbReference>
<evidence type="ECO:0000256" key="2">
    <source>
        <dbReference type="ARBA" id="ARBA00023125"/>
    </source>
</evidence>
<dbReference type="SMART" id="SM00530">
    <property type="entry name" value="HTH_XRE"/>
    <property type="match status" value="1"/>
</dbReference>
<dbReference type="InterPro" id="IPR010982">
    <property type="entry name" value="Lambda_DNA-bd_dom_sf"/>
</dbReference>
<evidence type="ECO:0000256" key="3">
    <source>
        <dbReference type="ARBA" id="ARBA00023163"/>
    </source>
</evidence>
<dbReference type="InterPro" id="IPR015927">
    <property type="entry name" value="Peptidase_S24_S26A/B/C"/>
</dbReference>
<dbReference type="CDD" id="cd06529">
    <property type="entry name" value="S24_LexA-like"/>
    <property type="match status" value="1"/>
</dbReference>
<protein>
    <submittedName>
        <fullName evidence="5">Helix-turn-helix transcriptional regulator</fullName>
    </submittedName>
</protein>
<keyword evidence="1" id="KW-0805">Transcription regulation</keyword>
<dbReference type="InterPro" id="IPR001387">
    <property type="entry name" value="Cro/C1-type_HTH"/>
</dbReference>
<dbReference type="Pfam" id="PF01381">
    <property type="entry name" value="HTH_3"/>
    <property type="match status" value="1"/>
</dbReference>
<dbReference type="SUPFAM" id="SSF51306">
    <property type="entry name" value="LexA/Signal peptidase"/>
    <property type="match status" value="1"/>
</dbReference>
<dbReference type="AlphaFoldDB" id="A0AAX2RX79"/>
<accession>A0AAX2RX79</accession>
<feature type="domain" description="HTH cro/C1-type" evidence="4">
    <location>
        <begin position="14"/>
        <end position="61"/>
    </location>
</feature>
<dbReference type="Pfam" id="PF00717">
    <property type="entry name" value="Peptidase_S24"/>
    <property type="match status" value="1"/>
</dbReference>
<dbReference type="GO" id="GO:0003677">
    <property type="term" value="F:DNA binding"/>
    <property type="evidence" value="ECO:0007669"/>
    <property type="project" value="UniProtKB-KW"/>
</dbReference>
<dbReference type="InterPro" id="IPR036286">
    <property type="entry name" value="LexA/Signal_pep-like_sf"/>
</dbReference>
<reference evidence="5 6" key="1">
    <citation type="submission" date="2019-03" db="EMBL/GenBank/DDBJ databases">
        <title>Horizontal Gene Transfer Machinery in Histophilus somni.</title>
        <authorList>
            <person name="Mostafa Nazari M."/>
            <person name="Liljebjelke K."/>
        </authorList>
    </citation>
    <scope>NUCLEOTIDE SEQUENCE [LARGE SCALE GENOMIC DNA]</scope>
    <source>
        <strain evidence="5 6">UOC-EPH-KLM-04</strain>
    </source>
</reference>